<evidence type="ECO:0000256" key="5">
    <source>
        <dbReference type="ARBA" id="ARBA00023136"/>
    </source>
</evidence>
<dbReference type="SMART" id="SM01094">
    <property type="entry name" value="CpcD"/>
    <property type="match status" value="1"/>
</dbReference>
<accession>A0A024CGZ8</accession>
<keyword evidence="4" id="KW-0793">Thylakoid</keyword>
<keyword evidence="3 6" id="KW-0605">Phycobilisome</keyword>
<comment type="subcellular location">
    <subcellularLocation>
        <location evidence="1">Cellular thylakoid membrane</location>
        <topology evidence="1">Peripheral membrane protein</topology>
        <orientation evidence="1">Cytoplasmic side</orientation>
    </subcellularLocation>
</comment>
<dbReference type="Gene3D" id="1.10.3130.20">
    <property type="entry name" value="Phycobilisome linker domain"/>
    <property type="match status" value="1"/>
</dbReference>
<dbReference type="InterPro" id="IPR008213">
    <property type="entry name" value="CpcD-like_dom"/>
</dbReference>
<proteinExistence type="inferred from homology"/>
<reference evidence="9" key="1">
    <citation type="journal article" date="2014" name="FEMS Microbiol. Ecol.">
        <title>Development of a targeted metagenomic approach to study a genomic region involved in light harvesting in marine Synechococcus.</title>
        <authorList>
            <person name="Humily F."/>
            <person name="Farrant G.K."/>
            <person name="Marie D."/>
            <person name="Perennou M."/>
            <person name="Mazard S."/>
            <person name="Labadie K."/>
            <person name="Aury J.-M."/>
            <person name="Wincker P."/>
            <person name="Nicolas Segui A."/>
            <person name="Scanlan D.J."/>
            <person name="Garczarek L."/>
        </authorList>
    </citation>
    <scope>NUCLEOTIDE SEQUENCE</scope>
</reference>
<organism evidence="9">
    <name type="scientific">uncultured Synechococcus sp</name>
    <dbReference type="NCBI Taxonomy" id="154535"/>
    <lineage>
        <taxon>Bacteria</taxon>
        <taxon>Bacillati</taxon>
        <taxon>Cyanobacteriota</taxon>
        <taxon>Cyanophyceae</taxon>
        <taxon>Synechococcales</taxon>
        <taxon>Synechococcaceae</taxon>
        <taxon>Synechococcus</taxon>
        <taxon>environmental samples</taxon>
    </lineage>
</organism>
<dbReference type="GO" id="GO:0015979">
    <property type="term" value="P:photosynthesis"/>
    <property type="evidence" value="ECO:0007669"/>
    <property type="project" value="InterPro"/>
</dbReference>
<evidence type="ECO:0000256" key="3">
    <source>
        <dbReference type="ARBA" id="ARBA00022738"/>
    </source>
</evidence>
<evidence type="ECO:0000313" key="9">
    <source>
        <dbReference type="EMBL" id="AHZ34080.1"/>
    </source>
</evidence>
<dbReference type="Pfam" id="PF00427">
    <property type="entry name" value="PBS_linker_poly"/>
    <property type="match status" value="1"/>
</dbReference>
<dbReference type="PANTHER" id="PTHR34011">
    <property type="entry name" value="PHYCOBILISOME 32.1 KDA LINKER POLYPEPTIDE, PHYCOCYANIN-ASSOCIATED, ROD 2-RELATED"/>
    <property type="match status" value="1"/>
</dbReference>
<dbReference type="PROSITE" id="PS51445">
    <property type="entry name" value="PBS_LINKER"/>
    <property type="match status" value="1"/>
</dbReference>
<evidence type="ECO:0000259" key="7">
    <source>
        <dbReference type="PROSITE" id="PS51441"/>
    </source>
</evidence>
<dbReference type="GO" id="GO:0031676">
    <property type="term" value="C:plasma membrane-derived thylakoid membrane"/>
    <property type="evidence" value="ECO:0007669"/>
    <property type="project" value="UniProtKB-SubCell"/>
</dbReference>
<gene>
    <name evidence="9" type="primary">cpeE</name>
</gene>
<feature type="domain" description="CpcD-like" evidence="7">
    <location>
        <begin position="194"/>
        <end position="244"/>
    </location>
</feature>
<dbReference type="PROSITE" id="PS51441">
    <property type="entry name" value="CPCD_LIKE"/>
    <property type="match status" value="1"/>
</dbReference>
<dbReference type="InterPro" id="IPR001297">
    <property type="entry name" value="PBS_linker_dom"/>
</dbReference>
<feature type="domain" description="PBS-linker" evidence="8">
    <location>
        <begin position="1"/>
        <end position="166"/>
    </location>
</feature>
<dbReference type="AlphaFoldDB" id="A0A024CGZ8"/>
<evidence type="ECO:0000256" key="1">
    <source>
        <dbReference type="ARBA" id="ARBA00004445"/>
    </source>
</evidence>
<protein>
    <submittedName>
        <fullName evidence="9">Rod linker polypeptide (Lr), C-phycoerythrin class I-associated protein</fullName>
    </submittedName>
</protein>
<keyword evidence="5" id="KW-0472">Membrane</keyword>
<evidence type="ECO:0000259" key="8">
    <source>
        <dbReference type="PROSITE" id="PS51445"/>
    </source>
</evidence>
<dbReference type="InterPro" id="IPR016470">
    <property type="entry name" value="Phycobilisome"/>
</dbReference>
<name>A0A024CGZ8_9SYNE</name>
<comment type="similarity">
    <text evidence="6">Belongs to the phycobilisome linker protein family.</text>
</comment>
<dbReference type="GO" id="GO:0030089">
    <property type="term" value="C:phycobilisome"/>
    <property type="evidence" value="ECO:0007669"/>
    <property type="project" value="UniProtKB-UniRule"/>
</dbReference>
<dbReference type="InterPro" id="IPR038255">
    <property type="entry name" value="PBS_linker_sf"/>
</dbReference>
<keyword evidence="2" id="KW-0042">Antenna complex</keyword>
<evidence type="ECO:0000256" key="2">
    <source>
        <dbReference type="ARBA" id="ARBA00022549"/>
    </source>
</evidence>
<sequence length="244" mass="26688">MSQPLTLATKANVDLDHSRDVIKRIYRQVFGNRHLMELDVNTSLEALFINGDLTVQGFVTALAQSETYKKLFLETNSPYKFVELNFKHLLGRAPHGQSEIMEHVKLLSDEGYETEIASYTYSAEYLTAFGIDQVPYSRGSNTMQGGSTINYARTNAFEVGYAGYDGAQKGSTLLKSITTGSVPDISQRKGVGNGGALTISWSSRKQIGANRRVAQKSVVNQTSMSSTIKSILSQGGKILSITKA</sequence>
<dbReference type="PIRSF" id="PIRSF005898">
    <property type="entry name" value="Phycobilisome_CpeC/CpcI"/>
    <property type="match status" value="1"/>
</dbReference>
<dbReference type="EMBL" id="KF846556">
    <property type="protein sequence ID" value="AHZ34080.1"/>
    <property type="molecule type" value="Genomic_DNA"/>
</dbReference>
<evidence type="ECO:0000256" key="4">
    <source>
        <dbReference type="ARBA" id="ARBA00023078"/>
    </source>
</evidence>
<evidence type="ECO:0000256" key="6">
    <source>
        <dbReference type="PROSITE-ProRule" id="PRU00775"/>
    </source>
</evidence>